<dbReference type="AlphaFoldDB" id="A0A026VVL7"/>
<protein>
    <submittedName>
        <fullName evidence="2">Uncharacterized protein</fullName>
    </submittedName>
</protein>
<organism evidence="2 3">
    <name type="scientific">Ooceraea biroi</name>
    <name type="common">Clonal raider ant</name>
    <name type="synonym">Cerapachys biroi</name>
    <dbReference type="NCBI Taxonomy" id="2015173"/>
    <lineage>
        <taxon>Eukaryota</taxon>
        <taxon>Metazoa</taxon>
        <taxon>Ecdysozoa</taxon>
        <taxon>Arthropoda</taxon>
        <taxon>Hexapoda</taxon>
        <taxon>Insecta</taxon>
        <taxon>Pterygota</taxon>
        <taxon>Neoptera</taxon>
        <taxon>Endopterygota</taxon>
        <taxon>Hymenoptera</taxon>
        <taxon>Apocrita</taxon>
        <taxon>Aculeata</taxon>
        <taxon>Formicoidea</taxon>
        <taxon>Formicidae</taxon>
        <taxon>Dorylinae</taxon>
        <taxon>Ooceraea</taxon>
    </lineage>
</organism>
<dbReference type="PANTHER" id="PTHR34239:SF2">
    <property type="entry name" value="TRANSPOSABLE ELEMENT P TRANSPOSASE_THAP9 CONSERVED DOMAIN-CONTAINING PROTEIN"/>
    <property type="match status" value="1"/>
</dbReference>
<proteinExistence type="predicted"/>
<dbReference type="EMBL" id="KK107806">
    <property type="protein sequence ID" value="EZA47561.1"/>
    <property type="molecule type" value="Genomic_DNA"/>
</dbReference>
<gene>
    <name evidence="2" type="ORF">X777_15677</name>
</gene>
<reference evidence="2 3" key="1">
    <citation type="journal article" date="2014" name="Curr. Biol.">
        <title>The genome of the clonal raider ant Cerapachys biroi.</title>
        <authorList>
            <person name="Oxley P.R."/>
            <person name="Ji L."/>
            <person name="Fetter-Pruneda I."/>
            <person name="McKenzie S.K."/>
            <person name="Li C."/>
            <person name="Hu H."/>
            <person name="Zhang G."/>
            <person name="Kronauer D.J."/>
        </authorList>
    </citation>
    <scope>NUCLEOTIDE SEQUENCE [LARGE SCALE GENOMIC DNA]</scope>
</reference>
<name>A0A026VVL7_OOCBI</name>
<feature type="non-terminal residue" evidence="2">
    <location>
        <position position="1"/>
    </location>
</feature>
<evidence type="ECO:0000313" key="3">
    <source>
        <dbReference type="Proteomes" id="UP000053097"/>
    </source>
</evidence>
<accession>A0A026VVL7</accession>
<feature type="compositionally biased region" description="Polar residues" evidence="1">
    <location>
        <begin position="193"/>
        <end position="211"/>
    </location>
</feature>
<dbReference type="OMA" id="RGDEQIC"/>
<keyword evidence="3" id="KW-1185">Reference proteome</keyword>
<evidence type="ECO:0000313" key="2">
    <source>
        <dbReference type="EMBL" id="EZA47561.1"/>
    </source>
</evidence>
<dbReference type="Proteomes" id="UP000053097">
    <property type="component" value="Unassembled WGS sequence"/>
</dbReference>
<feature type="compositionally biased region" description="Basic residues" evidence="1">
    <location>
        <begin position="223"/>
        <end position="234"/>
    </location>
</feature>
<dbReference type="OrthoDB" id="7555207at2759"/>
<feature type="region of interest" description="Disordered" evidence="1">
    <location>
        <begin position="189"/>
        <end position="234"/>
    </location>
</feature>
<dbReference type="PANTHER" id="PTHR34239">
    <property type="entry name" value="APPLE DOMAIN-CONTAINING PROTEIN"/>
    <property type="match status" value="1"/>
</dbReference>
<sequence>WNELIAEQWRNFAQKGLPPEQRDPLLRKYSPPEALAFLKAPKFNQELKSGLKSNSVSKRDEYNSKDQDQAGIALCALDETLSDLLKPAIQRALAPEARSAVLKINEEAKILADLFYHLFLSRRAQIVPTLNILAKNTAENIPPDECLFGTSFEKELKKATTMAKSAKDLVKASLLVSRKVQQPIKPQLHVIPSTASTENSRAPATTKTSATWRLGAPSSSRRAPYRARSRSRRH</sequence>
<evidence type="ECO:0000256" key="1">
    <source>
        <dbReference type="SAM" id="MobiDB-lite"/>
    </source>
</evidence>